<feature type="region of interest" description="Disordered" evidence="2">
    <location>
        <begin position="282"/>
        <end position="333"/>
    </location>
</feature>
<feature type="compositionally biased region" description="Low complexity" evidence="2">
    <location>
        <begin position="63"/>
        <end position="75"/>
    </location>
</feature>
<dbReference type="EMBL" id="JAEPRC010000686">
    <property type="protein sequence ID" value="KAG2192930.1"/>
    <property type="molecule type" value="Genomic_DNA"/>
</dbReference>
<evidence type="ECO:0000313" key="4">
    <source>
        <dbReference type="Proteomes" id="UP000650833"/>
    </source>
</evidence>
<dbReference type="AlphaFoldDB" id="A0A8H7QJP7"/>
<feature type="region of interest" description="Disordered" evidence="2">
    <location>
        <begin position="55"/>
        <end position="75"/>
    </location>
</feature>
<comment type="caution">
    <text evidence="3">The sequence shown here is derived from an EMBL/GenBank/DDBJ whole genome shotgun (WGS) entry which is preliminary data.</text>
</comment>
<feature type="compositionally biased region" description="Basic residues" evidence="2">
    <location>
        <begin position="291"/>
        <end position="304"/>
    </location>
</feature>
<gene>
    <name evidence="3" type="ORF">INT46_003140</name>
</gene>
<reference evidence="3" key="1">
    <citation type="submission" date="2020-12" db="EMBL/GenBank/DDBJ databases">
        <title>Metabolic potential, ecology and presence of endohyphal bacteria is reflected in genomic diversity of Mucoromycotina.</title>
        <authorList>
            <person name="Muszewska A."/>
            <person name="Okrasinska A."/>
            <person name="Steczkiewicz K."/>
            <person name="Drgas O."/>
            <person name="Orlowska M."/>
            <person name="Perlinska-Lenart U."/>
            <person name="Aleksandrzak-Piekarczyk T."/>
            <person name="Szatraj K."/>
            <person name="Zielenkiewicz U."/>
            <person name="Pilsyk S."/>
            <person name="Malc E."/>
            <person name="Mieczkowski P."/>
            <person name="Kruszewska J.S."/>
            <person name="Biernat P."/>
            <person name="Pawlowska J."/>
        </authorList>
    </citation>
    <scope>NUCLEOTIDE SEQUENCE</scope>
    <source>
        <strain evidence="3">CBS 226.32</strain>
    </source>
</reference>
<evidence type="ECO:0000256" key="1">
    <source>
        <dbReference type="SAM" id="Coils"/>
    </source>
</evidence>
<dbReference type="OrthoDB" id="2445127at2759"/>
<evidence type="ECO:0000313" key="3">
    <source>
        <dbReference type="EMBL" id="KAG2192930.1"/>
    </source>
</evidence>
<dbReference type="Proteomes" id="UP000650833">
    <property type="component" value="Unassembled WGS sequence"/>
</dbReference>
<name>A0A8H7QJP7_9FUNG</name>
<organism evidence="3 4">
    <name type="scientific">Mucor plumbeus</name>
    <dbReference type="NCBI Taxonomy" id="97098"/>
    <lineage>
        <taxon>Eukaryota</taxon>
        <taxon>Fungi</taxon>
        <taxon>Fungi incertae sedis</taxon>
        <taxon>Mucoromycota</taxon>
        <taxon>Mucoromycotina</taxon>
        <taxon>Mucoromycetes</taxon>
        <taxon>Mucorales</taxon>
        <taxon>Mucorineae</taxon>
        <taxon>Mucoraceae</taxon>
        <taxon>Mucor</taxon>
    </lineage>
</organism>
<proteinExistence type="predicted"/>
<feature type="coiled-coil region" evidence="1">
    <location>
        <begin position="138"/>
        <end position="220"/>
    </location>
</feature>
<accession>A0A8H7QJP7</accession>
<evidence type="ECO:0000256" key="2">
    <source>
        <dbReference type="SAM" id="MobiDB-lite"/>
    </source>
</evidence>
<protein>
    <submittedName>
        <fullName evidence="3">Uncharacterized protein</fullName>
    </submittedName>
</protein>
<sequence length="333" mass="38516">MFQQFKSIFPNASLNIRSITESVGINDTEWNRGVERLGALRTEFQNLNSIFLNRQDSSDTIPNNSPANTSESSSSIMELKATEKMINRLQEGWDNIRKSNQTNFEQARAADVKLRQLKATGELHYKICETMENSDNDIKEINSNLKTIQTLAANLMNALEKLEEQIDQVSVDYEKSQFELWKDEQEKELMNEIANRRQLLREKELKLKQQYEEYDSIQQKKRVELYEANFNAELDDYRRRRETEVSSLYSHQSNAAADSISTSLDQVKLQEIGEDLDQFLGDEIEASADKPKKKKTKEKSKSKPIPRPMFSSSDDDSNDGKIEILADEDYEDL</sequence>
<keyword evidence="4" id="KW-1185">Reference proteome</keyword>
<keyword evidence="1" id="KW-0175">Coiled coil</keyword>